<evidence type="ECO:0000313" key="3">
    <source>
        <dbReference type="Proteomes" id="UP000549052"/>
    </source>
</evidence>
<sequence length="257" mass="29786">MNKMLFDALKRGLKAKNITYGDLARRMNLSEPTIKRIFQEKDCKLGRLIEICDAAGIEIEHLIGSMNRAPDQGSKVTLDVQRRLAQNQSLFFVFILILEKFTPESIMRIHRLSEASMFLYLRDLEKLGLLQIGRGLHFRLLVEQPVQWDFDGPLHATFITMNRNFISWCIAHRGDDGHFLSFSRPMRRQTADLLRQEAEELAERAKLLSHYDQQTTPEEDLVGYKWAWGFGGSPFGEMMHVDPHPRERTSRKLVTAD</sequence>
<dbReference type="EMBL" id="JACGXN010000001">
    <property type="protein sequence ID" value="MBA8877568.1"/>
    <property type="molecule type" value="Genomic_DNA"/>
</dbReference>
<dbReference type="CDD" id="cd00093">
    <property type="entry name" value="HTH_XRE"/>
    <property type="match status" value="1"/>
</dbReference>
<dbReference type="Gene3D" id="1.10.260.40">
    <property type="entry name" value="lambda repressor-like DNA-binding domains"/>
    <property type="match status" value="1"/>
</dbReference>
<comment type="caution">
    <text evidence="2">The sequence shown here is derived from an EMBL/GenBank/DDBJ whole genome shotgun (WGS) entry which is preliminary data.</text>
</comment>
<accession>A0A839EGR0</accession>
<dbReference type="Pfam" id="PF13443">
    <property type="entry name" value="HTH_26"/>
    <property type="match status" value="1"/>
</dbReference>
<dbReference type="GO" id="GO:0003677">
    <property type="term" value="F:DNA binding"/>
    <property type="evidence" value="ECO:0007669"/>
    <property type="project" value="InterPro"/>
</dbReference>
<evidence type="ECO:0000313" key="2">
    <source>
        <dbReference type="EMBL" id="MBA8877568.1"/>
    </source>
</evidence>
<dbReference type="InterPro" id="IPR001387">
    <property type="entry name" value="Cro/C1-type_HTH"/>
</dbReference>
<dbReference type="InterPro" id="IPR010982">
    <property type="entry name" value="Lambda_DNA-bd_dom_sf"/>
</dbReference>
<gene>
    <name evidence="2" type="ORF">FHW16_001250</name>
</gene>
<dbReference type="PROSITE" id="PS50943">
    <property type="entry name" value="HTH_CROC1"/>
    <property type="match status" value="1"/>
</dbReference>
<name>A0A839EGR0_9HYPH</name>
<protein>
    <submittedName>
        <fullName evidence="2">Transcriptional regulator with XRE-family HTH domain</fullName>
    </submittedName>
</protein>
<dbReference type="AlphaFoldDB" id="A0A839EGR0"/>
<dbReference type="RefSeq" id="WP_182548221.1">
    <property type="nucleotide sequence ID" value="NZ_JACGXN010000001.1"/>
</dbReference>
<organism evidence="2 3">
    <name type="scientific">Phyllobacterium myrsinacearum</name>
    <dbReference type="NCBI Taxonomy" id="28101"/>
    <lineage>
        <taxon>Bacteria</taxon>
        <taxon>Pseudomonadati</taxon>
        <taxon>Pseudomonadota</taxon>
        <taxon>Alphaproteobacteria</taxon>
        <taxon>Hyphomicrobiales</taxon>
        <taxon>Phyllobacteriaceae</taxon>
        <taxon>Phyllobacterium</taxon>
    </lineage>
</organism>
<proteinExistence type="predicted"/>
<dbReference type="SMART" id="SM00530">
    <property type="entry name" value="HTH_XRE"/>
    <property type="match status" value="1"/>
</dbReference>
<dbReference type="SUPFAM" id="SSF47413">
    <property type="entry name" value="lambda repressor-like DNA-binding domains"/>
    <property type="match status" value="1"/>
</dbReference>
<keyword evidence="3" id="KW-1185">Reference proteome</keyword>
<feature type="domain" description="HTH cro/C1-type" evidence="1">
    <location>
        <begin position="9"/>
        <end position="62"/>
    </location>
</feature>
<reference evidence="2 3" key="1">
    <citation type="submission" date="2020-07" db="EMBL/GenBank/DDBJ databases">
        <title>Genomic Encyclopedia of Type Strains, Phase IV (KMG-V): Genome sequencing to study the core and pangenomes of soil and plant-associated prokaryotes.</title>
        <authorList>
            <person name="Whitman W."/>
        </authorList>
    </citation>
    <scope>NUCLEOTIDE SEQUENCE [LARGE SCALE GENOMIC DNA]</scope>
    <source>
        <strain evidence="2 3">AN3</strain>
    </source>
</reference>
<dbReference type="Proteomes" id="UP000549052">
    <property type="component" value="Unassembled WGS sequence"/>
</dbReference>
<evidence type="ECO:0000259" key="1">
    <source>
        <dbReference type="PROSITE" id="PS50943"/>
    </source>
</evidence>